<evidence type="ECO:0000256" key="6">
    <source>
        <dbReference type="ARBA" id="ARBA00047473"/>
    </source>
</evidence>
<dbReference type="NCBIfam" id="TIGR03026">
    <property type="entry name" value="NDP-sugDHase"/>
    <property type="match status" value="1"/>
</dbReference>
<feature type="domain" description="UDP-glucose/GDP-mannose dehydrogenase C-terminal" evidence="7">
    <location>
        <begin position="317"/>
        <end position="417"/>
    </location>
</feature>
<keyword evidence="5" id="KW-0520">NAD</keyword>
<dbReference type="PIRSF" id="PIRSF500134">
    <property type="entry name" value="UDPglc_DH_bac"/>
    <property type="match status" value="1"/>
</dbReference>
<dbReference type="InterPro" id="IPR017476">
    <property type="entry name" value="UDP-Glc/GDP-Man"/>
</dbReference>
<dbReference type="AlphaFoldDB" id="A0A381TDC9"/>
<evidence type="ECO:0000313" key="8">
    <source>
        <dbReference type="EMBL" id="SVA14110.1"/>
    </source>
</evidence>
<evidence type="ECO:0000256" key="2">
    <source>
        <dbReference type="ARBA" id="ARBA00006601"/>
    </source>
</evidence>
<sequence>MKLCIVGTGYVGLVTGTCFADLGNKVYCVDKDKVKIKKLSNSISPIYEPGLDDLIRSNLKGKRLIFTDNFEKAVQDSQIIFICVGTPTRKRSNLVDLSQVLQVAREMSKYIKSYKTIVIKSTVPITTGNQVEKILKKRVKKNLFDVISNPEFLREGEAIRDFRFPDRIVVGSDNKKVFKKMKFLYEPLIKKGAKFFCTSRRGAELIKYASNAFLATKITFINEIANLCEKIGVNVEDISVGMGSDVRIGSRFLRAGPAYGGSCFPKDTKGLVSIADKYKVDLSIVKSVIKSNQKRKILLTKRVSKILSNKIKNKKIAILGVTFKANTDDMRESSSLVLISYLLKKGALVSYYDPSGPKKELKKNKNLKFKDNLLEACKGADLVIINTEWDEFKSVDFKKAVGKNNFKIYDLRNLYNPNELKKKSIKYFSVGR</sequence>
<dbReference type="GO" id="GO:0000271">
    <property type="term" value="P:polysaccharide biosynthetic process"/>
    <property type="evidence" value="ECO:0007669"/>
    <property type="project" value="InterPro"/>
</dbReference>
<dbReference type="InterPro" id="IPR036291">
    <property type="entry name" value="NAD(P)-bd_dom_sf"/>
</dbReference>
<dbReference type="Gene3D" id="3.40.50.720">
    <property type="entry name" value="NAD(P)-binding Rossmann-like Domain"/>
    <property type="match status" value="2"/>
</dbReference>
<evidence type="ECO:0000259" key="7">
    <source>
        <dbReference type="SMART" id="SM00984"/>
    </source>
</evidence>
<dbReference type="SUPFAM" id="SSF51735">
    <property type="entry name" value="NAD(P)-binding Rossmann-fold domains"/>
    <property type="match status" value="1"/>
</dbReference>
<dbReference type="GO" id="GO:0051287">
    <property type="term" value="F:NAD binding"/>
    <property type="evidence" value="ECO:0007669"/>
    <property type="project" value="InterPro"/>
</dbReference>
<dbReference type="InterPro" id="IPR014026">
    <property type="entry name" value="UDP-Glc/GDP-Man_DH_dimer"/>
</dbReference>
<comment type="catalytic activity">
    <reaction evidence="6">
        <text>UDP-alpha-D-glucose + 2 NAD(+) + H2O = UDP-alpha-D-glucuronate + 2 NADH + 3 H(+)</text>
        <dbReference type="Rhea" id="RHEA:23596"/>
        <dbReference type="ChEBI" id="CHEBI:15377"/>
        <dbReference type="ChEBI" id="CHEBI:15378"/>
        <dbReference type="ChEBI" id="CHEBI:57540"/>
        <dbReference type="ChEBI" id="CHEBI:57945"/>
        <dbReference type="ChEBI" id="CHEBI:58052"/>
        <dbReference type="ChEBI" id="CHEBI:58885"/>
        <dbReference type="EC" id="1.1.1.22"/>
    </reaction>
</comment>
<dbReference type="EMBL" id="UINC01004409">
    <property type="protein sequence ID" value="SVA14110.1"/>
    <property type="molecule type" value="Genomic_DNA"/>
</dbReference>
<dbReference type="InterPro" id="IPR028357">
    <property type="entry name" value="UDPglc_DH_bac"/>
</dbReference>
<evidence type="ECO:0000256" key="3">
    <source>
        <dbReference type="ARBA" id="ARBA00012954"/>
    </source>
</evidence>
<keyword evidence="4" id="KW-0560">Oxidoreductase</keyword>
<organism evidence="8">
    <name type="scientific">marine metagenome</name>
    <dbReference type="NCBI Taxonomy" id="408172"/>
    <lineage>
        <taxon>unclassified sequences</taxon>
        <taxon>metagenomes</taxon>
        <taxon>ecological metagenomes</taxon>
    </lineage>
</organism>
<dbReference type="PIRSF" id="PIRSF000124">
    <property type="entry name" value="UDPglc_GDPman_dh"/>
    <property type="match status" value="1"/>
</dbReference>
<reference evidence="8" key="1">
    <citation type="submission" date="2018-05" db="EMBL/GenBank/DDBJ databases">
        <authorList>
            <person name="Lanie J.A."/>
            <person name="Ng W.-L."/>
            <person name="Kazmierczak K.M."/>
            <person name="Andrzejewski T.M."/>
            <person name="Davidsen T.M."/>
            <person name="Wayne K.J."/>
            <person name="Tettelin H."/>
            <person name="Glass J.I."/>
            <person name="Rusch D."/>
            <person name="Podicherti R."/>
            <person name="Tsui H.-C.T."/>
            <person name="Winkler M.E."/>
        </authorList>
    </citation>
    <scope>NUCLEOTIDE SEQUENCE</scope>
</reference>
<dbReference type="Pfam" id="PF00984">
    <property type="entry name" value="UDPG_MGDP_dh"/>
    <property type="match status" value="1"/>
</dbReference>
<dbReference type="InterPro" id="IPR008927">
    <property type="entry name" value="6-PGluconate_DH-like_C_sf"/>
</dbReference>
<accession>A0A381TDC9</accession>
<name>A0A381TDC9_9ZZZZ</name>
<evidence type="ECO:0000256" key="5">
    <source>
        <dbReference type="ARBA" id="ARBA00023027"/>
    </source>
</evidence>
<comment type="similarity">
    <text evidence="2">Belongs to the UDP-glucose/GDP-mannose dehydrogenase family.</text>
</comment>
<dbReference type="Gene3D" id="1.20.5.100">
    <property type="entry name" value="Cytochrome c1, transmembrane anchor, C-terminal"/>
    <property type="match status" value="1"/>
</dbReference>
<dbReference type="GO" id="GO:0006065">
    <property type="term" value="P:UDP-glucuronate biosynthetic process"/>
    <property type="evidence" value="ECO:0007669"/>
    <property type="project" value="UniProtKB-UniPathway"/>
</dbReference>
<gene>
    <name evidence="8" type="ORF">METZ01_LOCUS66964</name>
</gene>
<dbReference type="InterPro" id="IPR014027">
    <property type="entry name" value="UDP-Glc/GDP-Man_DH_C"/>
</dbReference>
<dbReference type="PANTHER" id="PTHR43750:SF3">
    <property type="entry name" value="UDP-GLUCOSE 6-DEHYDROGENASE TUAD"/>
    <property type="match status" value="1"/>
</dbReference>
<evidence type="ECO:0000256" key="1">
    <source>
        <dbReference type="ARBA" id="ARBA00004701"/>
    </source>
</evidence>
<dbReference type="SUPFAM" id="SSF48179">
    <property type="entry name" value="6-phosphogluconate dehydrogenase C-terminal domain-like"/>
    <property type="match status" value="1"/>
</dbReference>
<dbReference type="UniPathway" id="UPA00038">
    <property type="reaction ID" value="UER00491"/>
</dbReference>
<dbReference type="GO" id="GO:0003979">
    <property type="term" value="F:UDP-glucose 6-dehydrogenase activity"/>
    <property type="evidence" value="ECO:0007669"/>
    <property type="project" value="UniProtKB-EC"/>
</dbReference>
<protein>
    <recommendedName>
        <fullName evidence="3">UDP-glucose 6-dehydrogenase</fullName>
        <ecNumber evidence="3">1.1.1.22</ecNumber>
    </recommendedName>
</protein>
<comment type="pathway">
    <text evidence="1">Nucleotide-sugar biosynthesis; UDP-alpha-D-glucuronate biosynthesis; UDP-alpha-D-glucuronate from UDP-alpha-D-glucose: step 1/1.</text>
</comment>
<dbReference type="InterPro" id="IPR001732">
    <property type="entry name" value="UDP-Glc/GDP-Man_DH_N"/>
</dbReference>
<dbReference type="EC" id="1.1.1.22" evidence="3"/>
<dbReference type="Pfam" id="PF03720">
    <property type="entry name" value="UDPG_MGDP_dh_C"/>
    <property type="match status" value="1"/>
</dbReference>
<dbReference type="InterPro" id="IPR036220">
    <property type="entry name" value="UDP-Glc/GDP-Man_DH_C_sf"/>
</dbReference>
<evidence type="ECO:0000256" key="4">
    <source>
        <dbReference type="ARBA" id="ARBA00023002"/>
    </source>
</evidence>
<proteinExistence type="inferred from homology"/>
<dbReference type="Pfam" id="PF03721">
    <property type="entry name" value="UDPG_MGDP_dh_N"/>
    <property type="match status" value="1"/>
</dbReference>
<dbReference type="SUPFAM" id="SSF52413">
    <property type="entry name" value="UDP-glucose/GDP-mannose dehydrogenase C-terminal domain"/>
    <property type="match status" value="1"/>
</dbReference>
<dbReference type="SMART" id="SM00984">
    <property type="entry name" value="UDPG_MGDP_dh_C"/>
    <property type="match status" value="1"/>
</dbReference>
<dbReference type="PANTHER" id="PTHR43750">
    <property type="entry name" value="UDP-GLUCOSE 6-DEHYDROGENASE TUAD"/>
    <property type="match status" value="1"/>
</dbReference>